<dbReference type="SUPFAM" id="SSF55008">
    <property type="entry name" value="HMA, heavy metal-associated domain"/>
    <property type="match status" value="1"/>
</dbReference>
<keyword evidence="1" id="KW-0479">Metal-binding</keyword>
<protein>
    <submittedName>
        <fullName evidence="3">Heavy-metal-associated domain-containing protein</fullName>
    </submittedName>
</protein>
<gene>
    <name evidence="3" type="ORF">H8S01_12710</name>
</gene>
<dbReference type="Gene3D" id="3.30.70.100">
    <property type="match status" value="1"/>
</dbReference>
<dbReference type="EMBL" id="JACOPD010000011">
    <property type="protein sequence ID" value="MBC5681812.1"/>
    <property type="molecule type" value="Genomic_DNA"/>
</dbReference>
<dbReference type="Proteomes" id="UP000628463">
    <property type="component" value="Unassembled WGS sequence"/>
</dbReference>
<dbReference type="Pfam" id="PF00403">
    <property type="entry name" value="HMA"/>
    <property type="match status" value="1"/>
</dbReference>
<dbReference type="PROSITE" id="PS50846">
    <property type="entry name" value="HMA_2"/>
    <property type="match status" value="1"/>
</dbReference>
<keyword evidence="4" id="KW-1185">Reference proteome</keyword>
<evidence type="ECO:0000256" key="1">
    <source>
        <dbReference type="ARBA" id="ARBA00022723"/>
    </source>
</evidence>
<evidence type="ECO:0000313" key="3">
    <source>
        <dbReference type="EMBL" id="MBC5681812.1"/>
    </source>
</evidence>
<evidence type="ECO:0000313" key="4">
    <source>
        <dbReference type="Proteomes" id="UP000628463"/>
    </source>
</evidence>
<comment type="caution">
    <text evidence="3">The sequence shown here is derived from an EMBL/GenBank/DDBJ whole genome shotgun (WGS) entry which is preliminary data.</text>
</comment>
<dbReference type="CDD" id="cd00371">
    <property type="entry name" value="HMA"/>
    <property type="match status" value="1"/>
</dbReference>
<dbReference type="InterPro" id="IPR006121">
    <property type="entry name" value="HMA_dom"/>
</dbReference>
<dbReference type="InterPro" id="IPR036163">
    <property type="entry name" value="HMA_dom_sf"/>
</dbReference>
<evidence type="ECO:0000259" key="2">
    <source>
        <dbReference type="PROSITE" id="PS50846"/>
    </source>
</evidence>
<dbReference type="PROSITE" id="PS01047">
    <property type="entry name" value="HMA_1"/>
    <property type="match status" value="1"/>
</dbReference>
<dbReference type="RefSeq" id="WP_186837422.1">
    <property type="nucleotide sequence ID" value="NZ_JACOPD010000011.1"/>
</dbReference>
<organism evidence="3 4">
    <name type="scientific">Lachnospira hominis</name>
    <name type="common">ex Liu et al. 2021</name>
    <dbReference type="NCBI Taxonomy" id="2763051"/>
    <lineage>
        <taxon>Bacteria</taxon>
        <taxon>Bacillati</taxon>
        <taxon>Bacillota</taxon>
        <taxon>Clostridia</taxon>
        <taxon>Lachnospirales</taxon>
        <taxon>Lachnospiraceae</taxon>
        <taxon>Lachnospira</taxon>
    </lineage>
</organism>
<proteinExistence type="predicted"/>
<feature type="domain" description="HMA" evidence="2">
    <location>
        <begin position="52"/>
        <end position="116"/>
    </location>
</feature>
<reference evidence="3 4" key="1">
    <citation type="submission" date="2020-08" db="EMBL/GenBank/DDBJ databases">
        <title>Genome public.</title>
        <authorList>
            <person name="Liu C."/>
            <person name="Sun Q."/>
        </authorList>
    </citation>
    <scope>NUCLEOTIDE SEQUENCE [LARGE SCALE GENOMIC DNA]</scope>
    <source>
        <strain evidence="3 4">NSJ-43</strain>
    </source>
</reference>
<sequence>MGTIIIIAVLIVIVAAAVISSKKHFKGEGGCCGGGSDSVPSQDKKLTEPKIGEKHVYIEGMHCNNCKNSIENAINKYDGVACHVFLKKKMAVVEYSTEISDDKIRNAIEFIDFKVTKIETVND</sequence>
<name>A0ABR7G303_9FIRM</name>
<accession>A0ABR7G303</accession>
<dbReference type="InterPro" id="IPR017969">
    <property type="entry name" value="Heavy-metal-associated_CS"/>
</dbReference>